<reference evidence="2 3" key="1">
    <citation type="submission" date="2018-02" db="EMBL/GenBank/DDBJ databases">
        <title>The genomes of Aspergillus section Nigri reveals drivers in fungal speciation.</title>
        <authorList>
            <consortium name="DOE Joint Genome Institute"/>
            <person name="Vesth T.C."/>
            <person name="Nybo J."/>
            <person name="Theobald S."/>
            <person name="Brandl J."/>
            <person name="Frisvad J.C."/>
            <person name="Nielsen K.F."/>
            <person name="Lyhne E.K."/>
            <person name="Kogle M.E."/>
            <person name="Kuo A."/>
            <person name="Riley R."/>
            <person name="Clum A."/>
            <person name="Nolan M."/>
            <person name="Lipzen A."/>
            <person name="Salamov A."/>
            <person name="Henrissat B."/>
            <person name="Wiebenga A."/>
            <person name="De vries R.P."/>
            <person name="Grigoriev I.V."/>
            <person name="Mortensen U.H."/>
            <person name="Andersen M.R."/>
            <person name="Baker S.E."/>
        </authorList>
    </citation>
    <scope>NUCLEOTIDE SEQUENCE [LARGE SCALE GENOMIC DNA]</scope>
    <source>
        <strain evidence="2 3">CBS 112811</strain>
    </source>
</reference>
<keyword evidence="1" id="KW-0812">Transmembrane</keyword>
<keyword evidence="3" id="KW-1185">Reference proteome</keyword>
<evidence type="ECO:0000313" key="3">
    <source>
        <dbReference type="Proteomes" id="UP000249526"/>
    </source>
</evidence>
<gene>
    <name evidence="2" type="ORF">BO85DRAFT_14510</name>
</gene>
<dbReference type="EMBL" id="KZ825054">
    <property type="protein sequence ID" value="RAH62992.1"/>
    <property type="molecule type" value="Genomic_DNA"/>
</dbReference>
<accession>A0A8G1VSJ4</accession>
<feature type="transmembrane region" description="Helical" evidence="1">
    <location>
        <begin position="12"/>
        <end position="45"/>
    </location>
</feature>
<dbReference type="RefSeq" id="XP_025520914.1">
    <property type="nucleotide sequence ID" value="XM_025654099.1"/>
</dbReference>
<dbReference type="AlphaFoldDB" id="A0A8G1VSJ4"/>
<keyword evidence="1" id="KW-0472">Membrane</keyword>
<proteinExistence type="predicted"/>
<protein>
    <submittedName>
        <fullName evidence="2">Uncharacterized protein</fullName>
    </submittedName>
</protein>
<keyword evidence="1" id="KW-1133">Transmembrane helix</keyword>
<evidence type="ECO:0000256" key="1">
    <source>
        <dbReference type="SAM" id="Phobius"/>
    </source>
</evidence>
<sequence length="92" mass="11233">MAAGAFSRRYFLFSFPLPLVFFVPWMFCVCVGAFLHPPYIMYFYLRLVLYSDCKYHRKFCLLSNIYYTCMSYGIFRIWFTWHAIIKFSKQIK</sequence>
<feature type="transmembrane region" description="Helical" evidence="1">
    <location>
        <begin position="65"/>
        <end position="85"/>
    </location>
</feature>
<dbReference type="GeneID" id="37157501"/>
<name>A0A8G1VSJ4_9EURO</name>
<evidence type="ECO:0000313" key="2">
    <source>
        <dbReference type="EMBL" id="RAH62992.1"/>
    </source>
</evidence>
<dbReference type="Proteomes" id="UP000249526">
    <property type="component" value="Unassembled WGS sequence"/>
</dbReference>
<organism evidence="2 3">
    <name type="scientific">Aspergillus piperis CBS 112811</name>
    <dbReference type="NCBI Taxonomy" id="1448313"/>
    <lineage>
        <taxon>Eukaryota</taxon>
        <taxon>Fungi</taxon>
        <taxon>Dikarya</taxon>
        <taxon>Ascomycota</taxon>
        <taxon>Pezizomycotina</taxon>
        <taxon>Eurotiomycetes</taxon>
        <taxon>Eurotiomycetidae</taxon>
        <taxon>Eurotiales</taxon>
        <taxon>Aspergillaceae</taxon>
        <taxon>Aspergillus</taxon>
        <taxon>Aspergillus subgen. Circumdati</taxon>
    </lineage>
</organism>